<dbReference type="InterPro" id="IPR030268">
    <property type="entry name" value="SYNE4"/>
</dbReference>
<name>A0A3P9LI81_ORYLA</name>
<dbReference type="PANTHER" id="PTHR21640:SF1">
    <property type="entry name" value="NESPRIN-4"/>
    <property type="match status" value="1"/>
</dbReference>
<reference key="1">
    <citation type="journal article" date="2007" name="Nature">
        <title>The medaka draft genome and insights into vertebrate genome evolution.</title>
        <authorList>
            <person name="Kasahara M."/>
            <person name="Naruse K."/>
            <person name="Sasaki S."/>
            <person name="Nakatani Y."/>
            <person name="Qu W."/>
            <person name="Ahsan B."/>
            <person name="Yamada T."/>
            <person name="Nagayasu Y."/>
            <person name="Doi K."/>
            <person name="Kasai Y."/>
            <person name="Jindo T."/>
            <person name="Kobayashi D."/>
            <person name="Shimada A."/>
            <person name="Toyoda A."/>
            <person name="Kuroki Y."/>
            <person name="Fujiyama A."/>
            <person name="Sasaki T."/>
            <person name="Shimizu A."/>
            <person name="Asakawa S."/>
            <person name="Shimizu N."/>
            <person name="Hashimoto S."/>
            <person name="Yang J."/>
            <person name="Lee Y."/>
            <person name="Matsushima K."/>
            <person name="Sugano S."/>
            <person name="Sakaizumi M."/>
            <person name="Narita T."/>
            <person name="Ohishi K."/>
            <person name="Haga S."/>
            <person name="Ohta F."/>
            <person name="Nomoto H."/>
            <person name="Nogata K."/>
            <person name="Morishita T."/>
            <person name="Endo T."/>
            <person name="Shin-I T."/>
            <person name="Takeda H."/>
            <person name="Morishita S."/>
            <person name="Kohara Y."/>
        </authorList>
    </citation>
    <scope>NUCLEOTIDE SEQUENCE [LARGE SCALE GENOMIC DNA]</scope>
    <source>
        <strain>Hd-rR</strain>
    </source>
</reference>
<dbReference type="Ensembl" id="ENSORLT00020029836.1">
    <property type="protein sequence ID" value="ENSORLP00020034801.1"/>
    <property type="gene ID" value="ENSORLG00020021461.1"/>
</dbReference>
<proteinExistence type="predicted"/>
<reference evidence="2" key="3">
    <citation type="submission" date="2025-05" db="UniProtKB">
        <authorList>
            <consortium name="Ensembl"/>
        </authorList>
    </citation>
    <scope>IDENTIFICATION</scope>
    <source>
        <strain evidence="2">HNI</strain>
    </source>
</reference>
<organism evidence="2 3">
    <name type="scientific">Oryzias latipes</name>
    <name type="common">Japanese rice fish</name>
    <name type="synonym">Japanese killifish</name>
    <dbReference type="NCBI Taxonomy" id="8090"/>
    <lineage>
        <taxon>Eukaryota</taxon>
        <taxon>Metazoa</taxon>
        <taxon>Chordata</taxon>
        <taxon>Craniata</taxon>
        <taxon>Vertebrata</taxon>
        <taxon>Euteleostomi</taxon>
        <taxon>Actinopterygii</taxon>
        <taxon>Neopterygii</taxon>
        <taxon>Teleostei</taxon>
        <taxon>Neoteleostei</taxon>
        <taxon>Acanthomorphata</taxon>
        <taxon>Ovalentaria</taxon>
        <taxon>Atherinomorphae</taxon>
        <taxon>Beloniformes</taxon>
        <taxon>Adrianichthyidae</taxon>
        <taxon>Oryziinae</taxon>
        <taxon>Oryzias</taxon>
    </lineage>
</organism>
<dbReference type="Ensembl" id="ENSORLT00020029830.1">
    <property type="protein sequence ID" value="ENSORLP00020020440.1"/>
    <property type="gene ID" value="ENSORLG00020021461.1"/>
</dbReference>
<evidence type="ECO:0008006" key="4">
    <source>
        <dbReference type="Google" id="ProtNLM"/>
    </source>
</evidence>
<accession>A0A3P9LI81</accession>
<protein>
    <recommendedName>
        <fullName evidence="4">KASH domain-containing protein</fullName>
    </recommendedName>
</protein>
<evidence type="ECO:0000313" key="3">
    <source>
        <dbReference type="Proteomes" id="UP000265180"/>
    </source>
</evidence>
<dbReference type="Proteomes" id="UP000265180">
    <property type="component" value="Chromosome 13"/>
</dbReference>
<feature type="region of interest" description="Disordered" evidence="1">
    <location>
        <begin position="1"/>
        <end position="28"/>
    </location>
</feature>
<evidence type="ECO:0000313" key="2">
    <source>
        <dbReference type="Ensembl" id="ENSORLP00020020440.1"/>
    </source>
</evidence>
<dbReference type="GO" id="GO:0034993">
    <property type="term" value="C:meiotic nuclear membrane microtubule tethering complex"/>
    <property type="evidence" value="ECO:0007669"/>
    <property type="project" value="InterPro"/>
</dbReference>
<dbReference type="Gene3D" id="1.20.58.60">
    <property type="match status" value="1"/>
</dbReference>
<reference evidence="2 3" key="2">
    <citation type="submission" date="2017-04" db="EMBL/GenBank/DDBJ databases">
        <title>CpG methylation of centromeres and impact of large insertions on vertebrate speciation.</title>
        <authorList>
            <person name="Ichikawa K."/>
            <person name="Yoshimura J."/>
            <person name="Morishita S."/>
        </authorList>
    </citation>
    <scope>NUCLEOTIDE SEQUENCE</scope>
    <source>
        <strain evidence="2 3">HNI</strain>
    </source>
</reference>
<dbReference type="PANTHER" id="PTHR21640">
    <property type="match status" value="1"/>
</dbReference>
<evidence type="ECO:0000256" key="1">
    <source>
        <dbReference type="SAM" id="MobiDB-lite"/>
    </source>
</evidence>
<sequence>MPGEEPAPFDHGGDAPPTSDDLDSEDGGNVELLLDLSQQPLLFGEKQMMGNHSQDGDLQTGRQVERRWRLWQEFMNEQAHLDAWLRSTEQAVAALSSAHFTHSSAKEELWKLERLRTEAGSWLIKLDCLTQRNRTLTRLFQGTMQARLLALVRECGQRWDEVNAKLESILGRLKLFIAEWEEFEEQREGLSLWLADMDVRLTDIDQLTGSTCKKLKLLQVSTFILVQTPYTSFAVLHAAPRFCVCSLSRSACARTRLA</sequence>
<dbReference type="SUPFAM" id="SSF46966">
    <property type="entry name" value="Spectrin repeat"/>
    <property type="match status" value="1"/>
</dbReference>
<dbReference type="AlphaFoldDB" id="A0A3P9LI81"/>